<gene>
    <name evidence="1" type="ORF">SAMN05428642_1021039</name>
</gene>
<dbReference type="AlphaFoldDB" id="A0A1K2IKM1"/>
<accession>A0A1K2IKM1</accession>
<organism evidence="1 2">
    <name type="scientific">Flaviramulus basaltis</name>
    <dbReference type="NCBI Taxonomy" id="369401"/>
    <lineage>
        <taxon>Bacteria</taxon>
        <taxon>Pseudomonadati</taxon>
        <taxon>Bacteroidota</taxon>
        <taxon>Flavobacteriia</taxon>
        <taxon>Flavobacteriales</taxon>
        <taxon>Flavobacteriaceae</taxon>
        <taxon>Flaviramulus</taxon>
    </lineage>
</organism>
<proteinExistence type="predicted"/>
<dbReference type="Proteomes" id="UP000182544">
    <property type="component" value="Unassembled WGS sequence"/>
</dbReference>
<evidence type="ECO:0000313" key="2">
    <source>
        <dbReference type="Proteomes" id="UP000182544"/>
    </source>
</evidence>
<dbReference type="STRING" id="369401.SAMN05428642_1021039"/>
<protein>
    <recommendedName>
        <fullName evidence="3">Insecticidal toxin complex protein</fullName>
    </recommendedName>
</protein>
<keyword evidence="2" id="KW-1185">Reference proteome</keyword>
<evidence type="ECO:0000313" key="1">
    <source>
        <dbReference type="EMBL" id="SFZ92854.1"/>
    </source>
</evidence>
<evidence type="ECO:0008006" key="3">
    <source>
        <dbReference type="Google" id="ProtNLM"/>
    </source>
</evidence>
<name>A0A1K2IKM1_9FLAO</name>
<dbReference type="EMBL" id="FPKV01000002">
    <property type="protein sequence ID" value="SFZ92854.1"/>
    <property type="molecule type" value="Genomic_DNA"/>
</dbReference>
<sequence length="240" mass="29015">MYFYLMIRWIVFLFLFMLNNTLYAKEWESLKAYQKITQKENLSPSDWLKRDRNENTLVWKEANIFNLKNNLPKEYTSIIQRRDFYKWLYSEISNKGHEILWINMAYFISKKMHLMEVFPYSIFSKRKIKTYAREGSETVFNNAFAELNKLYNSKFILKEEKALEWDKSILKKEQYIWIDSVYKKMDAKSFKTLESIARGEFLYGLLVPKSIRFNGDLSNAESRYQYAINKLKPYCENALP</sequence>
<reference evidence="1 2" key="1">
    <citation type="submission" date="2016-10" db="EMBL/GenBank/DDBJ databases">
        <authorList>
            <person name="de Groot N.N."/>
        </authorList>
    </citation>
    <scope>NUCLEOTIDE SEQUENCE [LARGE SCALE GENOMIC DNA]</scope>
    <source>
        <strain evidence="1 2">DSM 18180</strain>
    </source>
</reference>